<dbReference type="Proteomes" id="UP000708208">
    <property type="component" value="Unassembled WGS sequence"/>
</dbReference>
<dbReference type="InterPro" id="IPR005135">
    <property type="entry name" value="Endo/exonuclease/phosphatase"/>
</dbReference>
<dbReference type="GO" id="GO:0000175">
    <property type="term" value="F:3'-5'-RNA exonuclease activity"/>
    <property type="evidence" value="ECO:0007669"/>
    <property type="project" value="TreeGrafter"/>
</dbReference>
<dbReference type="PANTHER" id="PTHR12121">
    <property type="entry name" value="CARBON CATABOLITE REPRESSOR PROTEIN 4"/>
    <property type="match status" value="1"/>
</dbReference>
<comment type="similarity">
    <text evidence="1">Belongs to the CCR4/nocturin family.</text>
</comment>
<evidence type="ECO:0000256" key="3">
    <source>
        <dbReference type="ARBA" id="ARBA00023807"/>
    </source>
</evidence>
<evidence type="ECO:0000256" key="2">
    <source>
        <dbReference type="ARBA" id="ARBA00022801"/>
    </source>
</evidence>
<organism evidence="5 6">
    <name type="scientific">Allacma fusca</name>
    <dbReference type="NCBI Taxonomy" id="39272"/>
    <lineage>
        <taxon>Eukaryota</taxon>
        <taxon>Metazoa</taxon>
        <taxon>Ecdysozoa</taxon>
        <taxon>Arthropoda</taxon>
        <taxon>Hexapoda</taxon>
        <taxon>Collembola</taxon>
        <taxon>Symphypleona</taxon>
        <taxon>Sminthuridae</taxon>
        <taxon>Allacma</taxon>
    </lineage>
</organism>
<evidence type="ECO:0000256" key="1">
    <source>
        <dbReference type="ARBA" id="ARBA00010774"/>
    </source>
</evidence>
<dbReference type="OrthoDB" id="276515at2759"/>
<dbReference type="InterPro" id="IPR050410">
    <property type="entry name" value="CCR4/nocturin_mRNA_transcr"/>
</dbReference>
<comment type="caution">
    <text evidence="5">The sequence shown here is derived from an EMBL/GenBank/DDBJ whole genome shotgun (WGS) entry which is preliminary data.</text>
</comment>
<evidence type="ECO:0000259" key="4">
    <source>
        <dbReference type="Pfam" id="PF03372"/>
    </source>
</evidence>
<keyword evidence="2" id="KW-0378">Hydrolase</keyword>
<gene>
    <name evidence="5" type="ORF">AFUS01_LOCUS22473</name>
</gene>
<accession>A0A8J2KYA8</accession>
<evidence type="ECO:0000313" key="5">
    <source>
        <dbReference type="EMBL" id="CAG7734066.1"/>
    </source>
</evidence>
<feature type="domain" description="Endonuclease/exonuclease/phosphatase" evidence="4">
    <location>
        <begin position="142"/>
        <end position="406"/>
    </location>
</feature>
<protein>
    <recommendedName>
        <fullName evidence="3">Nocturnin</fullName>
    </recommendedName>
</protein>
<proteinExistence type="inferred from homology"/>
<sequence length="416" mass="46588">MVLSPSVFTSIRKNLQETFDHAEKLAEEGKPPCTPPRQILQYLVRMGSFTSAPAVREDCQDVDFEVGSSTTRDSLLNRCLSELPSSAPLFTRNFVTFNTNYSSASEEPEELQSWGLKRVPFISQGCSSANTHAQDGGRFRVLTWNILAQALAVSHDNFVGLPEGTLDWAARRLRILHEILIYDPDVICLQEVDHFNFLNSTLSSLGYRGVFCSKPDSPCIYLANNNGPDGCALFYRRDKFDLISASSRVLEIWRVQSNQVCIFANLRLRDTGQQVCVATTHLKARQGALLTTMRNEQGKDVSNYLISCGSLAKPLILCGDFNAVSTEPVISTVKSRLGVKSVYGKLYNGEEPPYTTWKVRADGEYRHTIDYIFYNKFCDVESLLRIPTEEQIGPSRLPNLSYASDHIAIACDIRLK</sequence>
<dbReference type="PANTHER" id="PTHR12121:SF45">
    <property type="entry name" value="NOCTURNIN"/>
    <property type="match status" value="1"/>
</dbReference>
<dbReference type="Pfam" id="PF03372">
    <property type="entry name" value="Exo_endo_phos"/>
    <property type="match status" value="1"/>
</dbReference>
<dbReference type="AlphaFoldDB" id="A0A8J2KYA8"/>
<reference evidence="5" key="1">
    <citation type="submission" date="2021-06" db="EMBL/GenBank/DDBJ databases">
        <authorList>
            <person name="Hodson N. C."/>
            <person name="Mongue J. A."/>
            <person name="Jaron S. K."/>
        </authorList>
    </citation>
    <scope>NUCLEOTIDE SEQUENCE</scope>
</reference>
<name>A0A8J2KYA8_9HEXA</name>
<keyword evidence="6" id="KW-1185">Reference proteome</keyword>
<evidence type="ECO:0000313" key="6">
    <source>
        <dbReference type="Proteomes" id="UP000708208"/>
    </source>
</evidence>
<dbReference type="EMBL" id="CAJVCH010262049">
    <property type="protein sequence ID" value="CAG7734066.1"/>
    <property type="molecule type" value="Genomic_DNA"/>
</dbReference>